<evidence type="ECO:0000313" key="8">
    <source>
        <dbReference type="Proteomes" id="UP000231932"/>
    </source>
</evidence>
<evidence type="ECO:0000256" key="5">
    <source>
        <dbReference type="ARBA" id="ARBA00049714"/>
    </source>
</evidence>
<comment type="function">
    <text evidence="4">Involved in pyrimidine base degradation. Catalyzes physiologically the reduction of uracil to 5,6-dihydrouracil (DHU) by using NADH as a specific cosubstrate. It also catalyzes the reverse reaction and the reduction of thymine to 5,6-dihydrothymine (DHT).</text>
</comment>
<dbReference type="GO" id="GO:0006212">
    <property type="term" value="P:uracil catabolic process"/>
    <property type="evidence" value="ECO:0007669"/>
    <property type="project" value="TreeGrafter"/>
</dbReference>
<evidence type="ECO:0000313" key="7">
    <source>
        <dbReference type="EMBL" id="ATY86102.1"/>
    </source>
</evidence>
<dbReference type="AlphaFoldDB" id="A0A2K8NCN3"/>
<dbReference type="EC" id="1.3.1.1" evidence="6"/>
<dbReference type="Pfam" id="PF14697">
    <property type="entry name" value="Fer4_21"/>
    <property type="match status" value="1"/>
</dbReference>
<protein>
    <recommendedName>
        <fullName evidence="6">dihydrouracil dehydrogenase (NAD(+))</fullName>
        <ecNumber evidence="6">1.3.1.1</ecNumber>
    </recommendedName>
</protein>
<comment type="catalytic activity">
    <reaction evidence="2">
        <text>5,6-dihydrothymine + NAD(+) = thymine + NADH + H(+)</text>
        <dbReference type="Rhea" id="RHEA:28791"/>
        <dbReference type="ChEBI" id="CHEBI:15378"/>
        <dbReference type="ChEBI" id="CHEBI:17821"/>
        <dbReference type="ChEBI" id="CHEBI:27468"/>
        <dbReference type="ChEBI" id="CHEBI:57540"/>
        <dbReference type="ChEBI" id="CHEBI:57945"/>
        <dbReference type="EC" id="1.3.1.1"/>
    </reaction>
</comment>
<dbReference type="SUPFAM" id="SSF54862">
    <property type="entry name" value="4Fe-4S ferredoxins"/>
    <property type="match status" value="1"/>
</dbReference>
<dbReference type="EMBL" id="CP024955">
    <property type="protein sequence ID" value="ATY86102.1"/>
    <property type="molecule type" value="Genomic_DNA"/>
</dbReference>
<dbReference type="KEGG" id="kyr:CVV65_15185"/>
<keyword evidence="8" id="KW-1185">Reference proteome</keyword>
<name>A0A2K8NCN3_9BACL</name>
<dbReference type="Proteomes" id="UP000231932">
    <property type="component" value="Chromosome"/>
</dbReference>
<dbReference type="GO" id="GO:0006210">
    <property type="term" value="P:thymine catabolic process"/>
    <property type="evidence" value="ECO:0007669"/>
    <property type="project" value="TreeGrafter"/>
</dbReference>
<dbReference type="GO" id="GO:0002058">
    <property type="term" value="F:uracil binding"/>
    <property type="evidence" value="ECO:0007669"/>
    <property type="project" value="TreeGrafter"/>
</dbReference>
<evidence type="ECO:0000256" key="4">
    <source>
        <dbReference type="ARBA" id="ARBA00049578"/>
    </source>
</evidence>
<organism evidence="7 8">
    <name type="scientific">Kyrpidia spormannii</name>
    <dbReference type="NCBI Taxonomy" id="2055160"/>
    <lineage>
        <taxon>Bacteria</taxon>
        <taxon>Bacillati</taxon>
        <taxon>Bacillota</taxon>
        <taxon>Bacilli</taxon>
        <taxon>Bacillales</taxon>
        <taxon>Alicyclobacillaceae</taxon>
        <taxon>Kyrpidia</taxon>
    </lineage>
</organism>
<reference evidence="8" key="1">
    <citation type="submission" date="2017-11" db="EMBL/GenBank/DDBJ databases">
        <title>Complete Genome Sequence of Kyrpidia sp. Strain EA-1, a thermophilic, hydrogen-oxidizing Bacterium, isolated from the Azores.</title>
        <authorList>
            <person name="Reiner J.E."/>
            <person name="Lapp C.J."/>
            <person name="Bunk B."/>
            <person name="Gescher J."/>
        </authorList>
    </citation>
    <scope>NUCLEOTIDE SEQUENCE [LARGE SCALE GENOMIC DNA]</scope>
    <source>
        <strain evidence="8">EA-1</strain>
    </source>
</reference>
<dbReference type="OrthoDB" id="9794954at2"/>
<dbReference type="GO" id="GO:0050661">
    <property type="term" value="F:NADP binding"/>
    <property type="evidence" value="ECO:0007669"/>
    <property type="project" value="TreeGrafter"/>
</dbReference>
<gene>
    <name evidence="7" type="ORF">CVV65_15185</name>
</gene>
<comment type="subunit">
    <text evidence="5">Heterotetramer of 2 PreA and 2 PreT subunits.</text>
</comment>
<dbReference type="PANTHER" id="PTHR43073">
    <property type="entry name" value="DIHYDROPYRIMIDINE DEHYDROGENASE [NADP(+)]"/>
    <property type="match status" value="1"/>
</dbReference>
<evidence type="ECO:0000256" key="1">
    <source>
        <dbReference type="ARBA" id="ARBA00023002"/>
    </source>
</evidence>
<evidence type="ECO:0000256" key="6">
    <source>
        <dbReference type="ARBA" id="ARBA00049728"/>
    </source>
</evidence>
<sequence>MGDGVGGRAVHRYVDWSDLNLEYKIVARIDQQRRIQCNKCYISCEDAAHQCIDRVQTASGNMMLVVDESECVGCNLFFAVQQIRGIADLQNVHPSYRAPYAASPRLPLWPLEKSDDEARLWCERALRRSWALPLL</sequence>
<keyword evidence="1" id="KW-0560">Oxidoreductase</keyword>
<evidence type="ECO:0000256" key="2">
    <source>
        <dbReference type="ARBA" id="ARBA00047685"/>
    </source>
</evidence>
<dbReference type="GO" id="GO:0004159">
    <property type="term" value="F:dihydropyrimidine dehydrogenase (NAD+) activity"/>
    <property type="evidence" value="ECO:0007669"/>
    <property type="project" value="UniProtKB-EC"/>
</dbReference>
<proteinExistence type="predicted"/>
<dbReference type="PANTHER" id="PTHR43073:SF2">
    <property type="entry name" value="DIHYDROPYRIMIDINE DEHYDROGENASE [NADP(+)]"/>
    <property type="match status" value="1"/>
</dbReference>
<evidence type="ECO:0000256" key="3">
    <source>
        <dbReference type="ARBA" id="ARBA00048792"/>
    </source>
</evidence>
<accession>A0A2K8NCN3</accession>
<comment type="catalytic activity">
    <reaction evidence="3">
        <text>5,6-dihydrouracil + NAD(+) = uracil + NADH + H(+)</text>
        <dbReference type="Rhea" id="RHEA:20189"/>
        <dbReference type="ChEBI" id="CHEBI:15378"/>
        <dbReference type="ChEBI" id="CHEBI:15901"/>
        <dbReference type="ChEBI" id="CHEBI:17568"/>
        <dbReference type="ChEBI" id="CHEBI:57540"/>
        <dbReference type="ChEBI" id="CHEBI:57945"/>
        <dbReference type="EC" id="1.3.1.1"/>
    </reaction>
</comment>
<dbReference type="Gene3D" id="3.30.70.20">
    <property type="match status" value="1"/>
</dbReference>